<evidence type="ECO:0000256" key="4">
    <source>
        <dbReference type="SAM" id="MobiDB-lite"/>
    </source>
</evidence>
<organism evidence="6 7">
    <name type="scientific">Iris pallida</name>
    <name type="common">Sweet iris</name>
    <dbReference type="NCBI Taxonomy" id="29817"/>
    <lineage>
        <taxon>Eukaryota</taxon>
        <taxon>Viridiplantae</taxon>
        <taxon>Streptophyta</taxon>
        <taxon>Embryophyta</taxon>
        <taxon>Tracheophyta</taxon>
        <taxon>Spermatophyta</taxon>
        <taxon>Magnoliopsida</taxon>
        <taxon>Liliopsida</taxon>
        <taxon>Asparagales</taxon>
        <taxon>Iridaceae</taxon>
        <taxon>Iridoideae</taxon>
        <taxon>Irideae</taxon>
        <taxon>Iris</taxon>
    </lineage>
</organism>
<dbReference type="PANTHER" id="PTHR46057">
    <property type="entry name" value="FCS-LIKE ZINC FINGER 1-RELATED"/>
    <property type="match status" value="1"/>
</dbReference>
<comment type="similarity">
    <text evidence="1">Belongs to the FLZ family.</text>
</comment>
<evidence type="ECO:0000256" key="2">
    <source>
        <dbReference type="ARBA" id="ARBA00022723"/>
    </source>
</evidence>
<sequence>MENPYSSSSFESLSGGAPSLFPIYYSYSSRSRNRHHLFSDDDGAPRHFLDSCFLCKKPLGVACGRDIFMYRGDTPFCSEECRQEQIEADESLQKKSSKKSGGGSKSSSAKSEKINVRSATGAAAGVVAG</sequence>
<name>A0AAX6EW51_IRIPA</name>
<gene>
    <name evidence="6" type="ORF">M6B38_167790</name>
</gene>
<dbReference type="Proteomes" id="UP001140949">
    <property type="component" value="Unassembled WGS sequence"/>
</dbReference>
<dbReference type="GO" id="GO:0046872">
    <property type="term" value="F:metal ion binding"/>
    <property type="evidence" value="ECO:0007669"/>
    <property type="project" value="UniProtKB-KW"/>
</dbReference>
<dbReference type="PANTHER" id="PTHR46057:SF9">
    <property type="entry name" value="FCS-LIKE ZINC FINGER 1"/>
    <property type="match status" value="1"/>
</dbReference>
<accession>A0AAX6EW51</accession>
<evidence type="ECO:0000256" key="3">
    <source>
        <dbReference type="PROSITE-ProRule" id="PRU01131"/>
    </source>
</evidence>
<dbReference type="EMBL" id="JANAVB010033420">
    <property type="protein sequence ID" value="KAJ6808243.1"/>
    <property type="molecule type" value="Genomic_DNA"/>
</dbReference>
<dbReference type="InterPro" id="IPR044533">
    <property type="entry name" value="FLZ1/2/3"/>
</dbReference>
<proteinExistence type="inferred from homology"/>
<dbReference type="PROSITE" id="PS51795">
    <property type="entry name" value="ZF_FLZ"/>
    <property type="match status" value="1"/>
</dbReference>
<evidence type="ECO:0000313" key="6">
    <source>
        <dbReference type="EMBL" id="KAJ6808243.1"/>
    </source>
</evidence>
<keyword evidence="7" id="KW-1185">Reference proteome</keyword>
<dbReference type="AlphaFoldDB" id="A0AAX6EW51"/>
<reference evidence="6" key="1">
    <citation type="journal article" date="2023" name="GigaByte">
        <title>Genome assembly of the bearded iris, Iris pallida Lam.</title>
        <authorList>
            <person name="Bruccoleri R.E."/>
            <person name="Oakeley E.J."/>
            <person name="Faust A.M.E."/>
            <person name="Altorfer M."/>
            <person name="Dessus-Babus S."/>
            <person name="Burckhardt D."/>
            <person name="Oertli M."/>
            <person name="Naumann U."/>
            <person name="Petersen F."/>
            <person name="Wong J."/>
        </authorList>
    </citation>
    <scope>NUCLEOTIDE SEQUENCE</scope>
    <source>
        <strain evidence="6">GSM-AAB239-AS_SAM_17_03QT</strain>
    </source>
</reference>
<dbReference type="InterPro" id="IPR007650">
    <property type="entry name" value="Zf-FLZ_dom"/>
</dbReference>
<feature type="compositionally biased region" description="Low complexity" evidence="4">
    <location>
        <begin position="119"/>
        <end position="129"/>
    </location>
</feature>
<feature type="domain" description="FLZ-type" evidence="5">
    <location>
        <begin position="47"/>
        <end position="93"/>
    </location>
</feature>
<keyword evidence="2" id="KW-0479">Metal-binding</keyword>
<evidence type="ECO:0000259" key="5">
    <source>
        <dbReference type="PROSITE" id="PS51795"/>
    </source>
</evidence>
<comment type="caution">
    <text evidence="6">The sequence shown here is derived from an EMBL/GenBank/DDBJ whole genome shotgun (WGS) entry which is preliminary data.</text>
</comment>
<evidence type="ECO:0000313" key="7">
    <source>
        <dbReference type="Proteomes" id="UP001140949"/>
    </source>
</evidence>
<feature type="region of interest" description="Disordered" evidence="4">
    <location>
        <begin position="88"/>
        <end position="129"/>
    </location>
</feature>
<feature type="zinc finger region" description="FLZ-type" evidence="3">
    <location>
        <begin position="47"/>
        <end position="93"/>
    </location>
</feature>
<evidence type="ECO:0000256" key="1">
    <source>
        <dbReference type="ARBA" id="ARBA00009374"/>
    </source>
</evidence>
<dbReference type="Pfam" id="PF04570">
    <property type="entry name" value="zf-FLZ"/>
    <property type="match status" value="1"/>
</dbReference>
<reference evidence="6" key="2">
    <citation type="submission" date="2023-04" db="EMBL/GenBank/DDBJ databases">
        <authorList>
            <person name="Bruccoleri R.E."/>
            <person name="Oakeley E.J."/>
            <person name="Faust A.-M."/>
            <person name="Dessus-Babus S."/>
            <person name="Altorfer M."/>
            <person name="Burckhardt D."/>
            <person name="Oertli M."/>
            <person name="Naumann U."/>
            <person name="Petersen F."/>
            <person name="Wong J."/>
        </authorList>
    </citation>
    <scope>NUCLEOTIDE SEQUENCE</scope>
    <source>
        <strain evidence="6">GSM-AAB239-AS_SAM_17_03QT</strain>
        <tissue evidence="6">Leaf</tissue>
    </source>
</reference>
<protein>
    <recommendedName>
        <fullName evidence="5">FLZ-type domain-containing protein</fullName>
    </recommendedName>
</protein>